<dbReference type="EMBL" id="MK071979">
    <property type="protein sequence ID" value="AYV75331.1"/>
    <property type="molecule type" value="Genomic_DNA"/>
</dbReference>
<accession>A0A3G4ZMQ8</accession>
<organism evidence="1">
    <name type="scientific">Terrestrivirus sp</name>
    <dbReference type="NCBI Taxonomy" id="2487775"/>
    <lineage>
        <taxon>Viruses</taxon>
        <taxon>Varidnaviria</taxon>
        <taxon>Bamfordvirae</taxon>
        <taxon>Nucleocytoviricota</taxon>
        <taxon>Megaviricetes</taxon>
        <taxon>Imitervirales</taxon>
        <taxon>Mimiviridae</taxon>
        <taxon>Klosneuvirinae</taxon>
    </lineage>
</organism>
<protein>
    <submittedName>
        <fullName evidence="1">Uncharacterized protein</fullName>
    </submittedName>
</protein>
<reference evidence="1" key="1">
    <citation type="submission" date="2018-10" db="EMBL/GenBank/DDBJ databases">
        <title>Hidden diversity of soil giant viruses.</title>
        <authorList>
            <person name="Schulz F."/>
            <person name="Alteio L."/>
            <person name="Goudeau D."/>
            <person name="Ryan E.M."/>
            <person name="Malmstrom R.R."/>
            <person name="Blanchard J."/>
            <person name="Woyke T."/>
        </authorList>
    </citation>
    <scope>NUCLEOTIDE SEQUENCE</scope>
    <source>
        <strain evidence="1">TEV1</strain>
    </source>
</reference>
<sequence length="58" mass="6512">MTKNQTKDSGLNKFTKIISELYHNFLGKDEYVSITSADADAFSEFLYQQGEIGIGLPH</sequence>
<proteinExistence type="predicted"/>
<name>A0A3G4ZMQ8_9VIRU</name>
<gene>
    <name evidence="1" type="ORF">Terrestrivirus1_205</name>
</gene>
<evidence type="ECO:0000313" key="1">
    <source>
        <dbReference type="EMBL" id="AYV75331.1"/>
    </source>
</evidence>